<dbReference type="InterPro" id="IPR000631">
    <property type="entry name" value="CARKD"/>
</dbReference>
<dbReference type="NCBIfam" id="TIGR00196">
    <property type="entry name" value="yjeF_cterm"/>
    <property type="match status" value="1"/>
</dbReference>
<dbReference type="EC" id="5.1.99.6" evidence="19"/>
<dbReference type="Pfam" id="PF01256">
    <property type="entry name" value="Carb_kinase"/>
    <property type="match status" value="1"/>
</dbReference>
<evidence type="ECO:0000256" key="1">
    <source>
        <dbReference type="ARBA" id="ARBA00000013"/>
    </source>
</evidence>
<dbReference type="EC" id="4.2.1.136" evidence="19"/>
<sequence length="492" mass="51996">MSCFPYQEALSQVLLAPEDTRRMDHAMASTLPVIMERAGMMAARAVCQHVRPCRVLVACGPGNNGGDGHVLARHLAERGWPVSVAVLHPSEPDSLADRMAKRWHGPVVAFTQEEARRADLVIDAVFGAGMNRSLPECVEDFFAAARQIIAIDVPSGLDGATGACSGRVAACRMTIALIRKRPGHLLEPGRSLCGEVVCVDLAVPAAAMIQMESVRLWENAPGLWRLPAQRPGDHKYRRGVVSICGGAAMHGAALFAFEAARHVGAGLVRLTVPAEAATLYRLASPAAIVDAQPMEQALEDERRHVWVCGPGLCPEEVERTLPCLQKSGRTIVADAGALSWAAGHPERLKGVSVMTPHMGEFSRLFGQMEGSRLEVARRAAARLGVVVVLKGADTVIAAPDGRSSINVHATPALAIAGAGDVLSGLVGAFLAAGLPAWEAAAAAVWVHGEAGRRAARRKAGWIVPEDLFGELGAARHAASKRPEGDSVCVRAE</sequence>
<reference evidence="22 23" key="2">
    <citation type="journal article" date="2014" name="PLoS ONE">
        <title>Evolution of mitochondria reconstructed from the energy metabolism of living bacteria.</title>
        <authorList>
            <person name="Degli Esposti M."/>
            <person name="Chouaia B."/>
            <person name="Comandatore F."/>
            <person name="Crotti E."/>
            <person name="Sassera D."/>
            <person name="Lievens P.M."/>
            <person name="Daffonchio D."/>
            <person name="Bandi C."/>
        </authorList>
    </citation>
    <scope>NUCLEOTIDE SEQUENCE [LARGE SCALE GENOMIC DNA]</scope>
    <source>
        <strain evidence="23">AM169</strain>
    </source>
</reference>
<keyword evidence="7 17" id="KW-0067">ATP-binding</keyword>
<evidence type="ECO:0000313" key="22">
    <source>
        <dbReference type="EMBL" id="CDG33694.1"/>
    </source>
</evidence>
<dbReference type="GO" id="GO:0046496">
    <property type="term" value="P:nicotinamide nucleotide metabolic process"/>
    <property type="evidence" value="ECO:0007669"/>
    <property type="project" value="UniProtKB-UniRule"/>
</dbReference>
<keyword evidence="13" id="KW-0511">Multifunctional enzyme</keyword>
<comment type="similarity">
    <text evidence="18">Belongs to the NnrE/AIBP family.</text>
</comment>
<comment type="similarity">
    <text evidence="17">Belongs to the NnrD/CARKD family.</text>
</comment>
<feature type="binding site" evidence="18">
    <location>
        <position position="155"/>
    </location>
    <ligand>
        <name>K(+)</name>
        <dbReference type="ChEBI" id="CHEBI:29103"/>
    </ligand>
</feature>
<feature type="domain" description="YjeF C-terminal" evidence="20">
    <location>
        <begin position="218"/>
        <end position="478"/>
    </location>
</feature>
<dbReference type="NCBIfam" id="TIGR00197">
    <property type="entry name" value="yjeF_nterm"/>
    <property type="match status" value="1"/>
</dbReference>
<evidence type="ECO:0000256" key="10">
    <source>
        <dbReference type="ARBA" id="ARBA00023027"/>
    </source>
</evidence>
<comment type="function">
    <text evidence="18">Catalyzes the epimerization of the S- and R-forms of NAD(P)HX, a damaged form of NAD(P)H that is a result of enzymatic or heat-dependent hydration. This is a prerequisite for the S-specific NAD(P)H-hydrate dehydratase to allow the repair of both epimers of NAD(P)HX.</text>
</comment>
<dbReference type="RefSeq" id="WP_052349041.1">
    <property type="nucleotide sequence ID" value="NZ_CBLY010000006.1"/>
</dbReference>
<feature type="binding site" evidence="18">
    <location>
        <begin position="63"/>
        <end position="67"/>
    </location>
    <ligand>
        <name>(6S)-NADPHX</name>
        <dbReference type="ChEBI" id="CHEBI:64076"/>
    </ligand>
</feature>
<protein>
    <recommendedName>
        <fullName evidence="19">Bifunctional NAD(P)H-hydrate repair enzyme</fullName>
    </recommendedName>
    <alternativeName>
        <fullName evidence="19">Nicotinamide nucleotide repair protein</fullName>
    </alternativeName>
    <domain>
        <recommendedName>
            <fullName evidence="19">ADP-dependent (S)-NAD(P)H-hydrate dehydratase</fullName>
            <ecNumber evidence="19">4.2.1.136</ecNumber>
        </recommendedName>
        <alternativeName>
            <fullName evidence="19">ADP-dependent NAD(P)HX dehydratase</fullName>
        </alternativeName>
    </domain>
    <domain>
        <recommendedName>
            <fullName evidence="19">NAD(P)H-hydrate epimerase</fullName>
            <ecNumber evidence="19">5.1.99.6</ecNumber>
        </recommendedName>
    </domain>
</protein>
<keyword evidence="12 17" id="KW-0456">Lyase</keyword>
<dbReference type="PANTHER" id="PTHR12592">
    <property type="entry name" value="ATP-DEPENDENT (S)-NAD(P)H-HYDRATE DEHYDRATASE FAMILY MEMBER"/>
    <property type="match status" value="1"/>
</dbReference>
<accession>A0A7U7J0U4</accession>
<dbReference type="InterPro" id="IPR004443">
    <property type="entry name" value="YjeF_N_dom"/>
</dbReference>
<name>A0A7U7J0U4_9PROT</name>
<dbReference type="InterPro" id="IPR030677">
    <property type="entry name" value="Nnr"/>
</dbReference>
<evidence type="ECO:0000256" key="4">
    <source>
        <dbReference type="ARBA" id="ARBA00009524"/>
    </source>
</evidence>
<dbReference type="PROSITE" id="PS51383">
    <property type="entry name" value="YJEF_C_3"/>
    <property type="match status" value="1"/>
</dbReference>
<keyword evidence="5 18" id="KW-0479">Metal-binding</keyword>
<dbReference type="GO" id="GO:0052855">
    <property type="term" value="F:ADP-dependent NAD(P)H-hydrate dehydratase activity"/>
    <property type="evidence" value="ECO:0007669"/>
    <property type="project" value="UniProtKB-UniRule"/>
</dbReference>
<evidence type="ECO:0000256" key="12">
    <source>
        <dbReference type="ARBA" id="ARBA00023239"/>
    </source>
</evidence>
<feature type="binding site" evidence="18">
    <location>
        <position position="64"/>
    </location>
    <ligand>
        <name>K(+)</name>
        <dbReference type="ChEBI" id="CHEBI:29103"/>
    </ligand>
</feature>
<evidence type="ECO:0000256" key="17">
    <source>
        <dbReference type="HAMAP-Rule" id="MF_01965"/>
    </source>
</evidence>
<dbReference type="PIRSF" id="PIRSF017184">
    <property type="entry name" value="Nnr"/>
    <property type="match status" value="1"/>
</dbReference>
<evidence type="ECO:0000256" key="6">
    <source>
        <dbReference type="ARBA" id="ARBA00022741"/>
    </source>
</evidence>
<comment type="similarity">
    <text evidence="4 19">In the C-terminal section; belongs to the NnrD/CARKD family.</text>
</comment>
<evidence type="ECO:0000256" key="7">
    <source>
        <dbReference type="ARBA" id="ARBA00022840"/>
    </source>
</evidence>
<organism evidence="22 23">
    <name type="scientific">Parasaccharibacter apium</name>
    <dbReference type="NCBI Taxonomy" id="1510841"/>
    <lineage>
        <taxon>Bacteria</taxon>
        <taxon>Pseudomonadati</taxon>
        <taxon>Pseudomonadota</taxon>
        <taxon>Alphaproteobacteria</taxon>
        <taxon>Acetobacterales</taxon>
        <taxon>Acetobacteraceae</taxon>
        <taxon>Parasaccharibacter</taxon>
    </lineage>
</organism>
<dbReference type="SUPFAM" id="SSF53613">
    <property type="entry name" value="Ribokinase-like"/>
    <property type="match status" value="1"/>
</dbReference>
<dbReference type="Gene3D" id="3.40.1190.20">
    <property type="match status" value="1"/>
</dbReference>
<comment type="catalytic activity">
    <reaction evidence="1 18 19">
        <text>(6R)-NADHX = (6S)-NADHX</text>
        <dbReference type="Rhea" id="RHEA:32215"/>
        <dbReference type="ChEBI" id="CHEBI:64074"/>
        <dbReference type="ChEBI" id="CHEBI:64075"/>
        <dbReference type="EC" id="5.1.99.6"/>
    </reaction>
</comment>
<feature type="binding site" evidence="18">
    <location>
        <begin position="127"/>
        <end position="133"/>
    </location>
    <ligand>
        <name>(6S)-NADPHX</name>
        <dbReference type="ChEBI" id="CHEBI:64076"/>
    </ligand>
</feature>
<dbReference type="Pfam" id="PF03853">
    <property type="entry name" value="YjeF_N"/>
    <property type="match status" value="1"/>
</dbReference>
<evidence type="ECO:0000256" key="5">
    <source>
        <dbReference type="ARBA" id="ARBA00022723"/>
    </source>
</evidence>
<comment type="function">
    <text evidence="17">Catalyzes the dehydration of the S-form of NAD(P)HX at the expense of ADP, which is converted to AMP. Together with NAD(P)HX epimerase, which catalyzes the epimerization of the S- and R-forms, the enzyme allows the repair of both epimers of NAD(P)HX, a damaged form of NAD(P)H that is a result of enzymatic or heat-dependent hydration.</text>
</comment>
<evidence type="ECO:0000256" key="19">
    <source>
        <dbReference type="PIRNR" id="PIRNR017184"/>
    </source>
</evidence>
<proteinExistence type="inferred from homology"/>
<evidence type="ECO:0000256" key="2">
    <source>
        <dbReference type="ARBA" id="ARBA00000909"/>
    </source>
</evidence>
<evidence type="ECO:0000259" key="21">
    <source>
        <dbReference type="PROSITE" id="PS51385"/>
    </source>
</evidence>
<feature type="binding site" evidence="18">
    <location>
        <position position="152"/>
    </location>
    <ligand>
        <name>(6S)-NADPHX</name>
        <dbReference type="ChEBI" id="CHEBI:64076"/>
    </ligand>
</feature>
<evidence type="ECO:0000256" key="14">
    <source>
        <dbReference type="ARBA" id="ARBA00025153"/>
    </source>
</evidence>
<keyword evidence="6 17" id="KW-0547">Nucleotide-binding</keyword>
<feature type="binding site" evidence="18">
    <location>
        <position position="123"/>
    </location>
    <ligand>
        <name>K(+)</name>
        <dbReference type="ChEBI" id="CHEBI:29103"/>
    </ligand>
</feature>
<dbReference type="GO" id="GO:0052856">
    <property type="term" value="F:NAD(P)HX epimerase activity"/>
    <property type="evidence" value="ECO:0007669"/>
    <property type="project" value="UniProtKB-UniRule"/>
</dbReference>
<evidence type="ECO:0000256" key="15">
    <source>
        <dbReference type="ARBA" id="ARBA00048238"/>
    </source>
</evidence>
<comment type="caution">
    <text evidence="22">The sequence shown here is derived from an EMBL/GenBank/DDBJ whole genome shotgun (WGS) entry which is preliminary data.</text>
</comment>
<evidence type="ECO:0000256" key="13">
    <source>
        <dbReference type="ARBA" id="ARBA00023268"/>
    </source>
</evidence>
<evidence type="ECO:0000256" key="9">
    <source>
        <dbReference type="ARBA" id="ARBA00022958"/>
    </source>
</evidence>
<comment type="cofactor">
    <cofactor evidence="18 19">
        <name>K(+)</name>
        <dbReference type="ChEBI" id="CHEBI:29103"/>
    </cofactor>
    <text evidence="18 19">Binds 1 potassium ion per subunit.</text>
</comment>
<evidence type="ECO:0000256" key="18">
    <source>
        <dbReference type="HAMAP-Rule" id="MF_01966"/>
    </source>
</evidence>
<feature type="domain" description="YjeF N-terminal" evidence="21">
    <location>
        <begin position="20"/>
        <end position="209"/>
    </location>
</feature>
<dbReference type="GO" id="GO:0046872">
    <property type="term" value="F:metal ion binding"/>
    <property type="evidence" value="ECO:0007669"/>
    <property type="project" value="UniProtKB-UniRule"/>
</dbReference>
<evidence type="ECO:0000256" key="16">
    <source>
        <dbReference type="ARBA" id="ARBA00049209"/>
    </source>
</evidence>
<dbReference type="PROSITE" id="PS01050">
    <property type="entry name" value="YJEF_C_2"/>
    <property type="match status" value="1"/>
</dbReference>
<dbReference type="Gene3D" id="3.40.50.10260">
    <property type="entry name" value="YjeF N-terminal domain"/>
    <property type="match status" value="1"/>
</dbReference>
<dbReference type="PROSITE" id="PS51385">
    <property type="entry name" value="YJEF_N"/>
    <property type="match status" value="1"/>
</dbReference>
<comment type="catalytic activity">
    <reaction evidence="2 18 19">
        <text>(6R)-NADPHX = (6S)-NADPHX</text>
        <dbReference type="Rhea" id="RHEA:32227"/>
        <dbReference type="ChEBI" id="CHEBI:64076"/>
        <dbReference type="ChEBI" id="CHEBI:64077"/>
        <dbReference type="EC" id="5.1.99.6"/>
    </reaction>
</comment>
<keyword evidence="10 17" id="KW-0520">NAD</keyword>
<dbReference type="InterPro" id="IPR017953">
    <property type="entry name" value="Carbohydrate_kinase_pred_CS"/>
</dbReference>
<comment type="function">
    <text evidence="14 19">Bifunctional enzyme that catalyzes the epimerization of the S- and R-forms of NAD(P)HX and the dehydration of the S-form of NAD(P)HX at the expense of ADP, which is converted to AMP. This allows the repair of both epimers of NAD(P)HX, a damaged form of NAD(P)H that is a result of enzymatic or heat-dependent hydration.</text>
</comment>
<dbReference type="SUPFAM" id="SSF64153">
    <property type="entry name" value="YjeF N-terminal domain-like"/>
    <property type="match status" value="1"/>
</dbReference>
<dbReference type="Proteomes" id="UP000027590">
    <property type="component" value="Unassembled WGS sequence"/>
</dbReference>
<comment type="similarity">
    <text evidence="3 19">In the N-terminal section; belongs to the NnrE/AIBP family.</text>
</comment>
<dbReference type="AlphaFoldDB" id="A0A7U7J0U4"/>
<feature type="binding site" evidence="17">
    <location>
        <position position="420"/>
    </location>
    <ligand>
        <name>(6S)-NADPHX</name>
        <dbReference type="ChEBI" id="CHEBI:64076"/>
    </ligand>
</feature>
<dbReference type="HAMAP" id="MF_01965">
    <property type="entry name" value="NADHX_dehydratase"/>
    <property type="match status" value="1"/>
</dbReference>
<dbReference type="PANTHER" id="PTHR12592:SF0">
    <property type="entry name" value="ATP-DEPENDENT (S)-NAD(P)H-HYDRATE DEHYDRATASE"/>
    <property type="match status" value="1"/>
</dbReference>
<feature type="binding site" evidence="17">
    <location>
        <position position="419"/>
    </location>
    <ligand>
        <name>AMP</name>
        <dbReference type="ChEBI" id="CHEBI:456215"/>
    </ligand>
</feature>
<dbReference type="EMBL" id="CBLY010000006">
    <property type="protein sequence ID" value="CDG33694.1"/>
    <property type="molecule type" value="Genomic_DNA"/>
</dbReference>
<dbReference type="InterPro" id="IPR036652">
    <property type="entry name" value="YjeF_N_dom_sf"/>
</dbReference>
<feature type="binding site" evidence="17">
    <location>
        <position position="252"/>
    </location>
    <ligand>
        <name>(6S)-NADPHX</name>
        <dbReference type="ChEBI" id="CHEBI:64076"/>
    </ligand>
</feature>
<feature type="binding site" evidence="17">
    <location>
        <begin position="390"/>
        <end position="394"/>
    </location>
    <ligand>
        <name>AMP</name>
        <dbReference type="ChEBI" id="CHEBI:456215"/>
    </ligand>
</feature>
<dbReference type="HAMAP" id="MF_01966">
    <property type="entry name" value="NADHX_epimerase"/>
    <property type="match status" value="1"/>
</dbReference>
<comment type="subunit">
    <text evidence="17">Homotetramer.</text>
</comment>
<comment type="cofactor">
    <cofactor evidence="17">
        <name>Mg(2+)</name>
        <dbReference type="ChEBI" id="CHEBI:18420"/>
    </cofactor>
</comment>
<gene>
    <name evidence="18" type="primary">nnrE</name>
    <name evidence="17" type="synonym">nnrD</name>
    <name evidence="22" type="ORF">SACS_0956</name>
</gene>
<comment type="catalytic activity">
    <reaction evidence="16 17 19">
        <text>(6S)-NADPHX + ADP = AMP + phosphate + NADPH + H(+)</text>
        <dbReference type="Rhea" id="RHEA:32235"/>
        <dbReference type="ChEBI" id="CHEBI:15378"/>
        <dbReference type="ChEBI" id="CHEBI:43474"/>
        <dbReference type="ChEBI" id="CHEBI:57783"/>
        <dbReference type="ChEBI" id="CHEBI:64076"/>
        <dbReference type="ChEBI" id="CHEBI:456215"/>
        <dbReference type="ChEBI" id="CHEBI:456216"/>
        <dbReference type="EC" id="4.2.1.136"/>
    </reaction>
</comment>
<keyword evidence="11 18" id="KW-0413">Isomerase</keyword>
<keyword evidence="9 18" id="KW-0630">Potassium</keyword>
<evidence type="ECO:0000256" key="11">
    <source>
        <dbReference type="ARBA" id="ARBA00023235"/>
    </source>
</evidence>
<evidence type="ECO:0000256" key="3">
    <source>
        <dbReference type="ARBA" id="ARBA00006001"/>
    </source>
</evidence>
<dbReference type="InterPro" id="IPR029056">
    <property type="entry name" value="Ribokinase-like"/>
</dbReference>
<evidence type="ECO:0000259" key="20">
    <source>
        <dbReference type="PROSITE" id="PS51383"/>
    </source>
</evidence>
<feature type="binding site" evidence="17">
    <location>
        <position position="311"/>
    </location>
    <ligand>
        <name>(6S)-NADPHX</name>
        <dbReference type="ChEBI" id="CHEBI:64076"/>
    </ligand>
</feature>
<dbReference type="CDD" id="cd01171">
    <property type="entry name" value="YXKO-related"/>
    <property type="match status" value="1"/>
</dbReference>
<comment type="catalytic activity">
    <reaction evidence="15 17 19">
        <text>(6S)-NADHX + ADP = AMP + phosphate + NADH + H(+)</text>
        <dbReference type="Rhea" id="RHEA:32223"/>
        <dbReference type="ChEBI" id="CHEBI:15378"/>
        <dbReference type="ChEBI" id="CHEBI:43474"/>
        <dbReference type="ChEBI" id="CHEBI:57945"/>
        <dbReference type="ChEBI" id="CHEBI:64074"/>
        <dbReference type="ChEBI" id="CHEBI:456215"/>
        <dbReference type="ChEBI" id="CHEBI:456216"/>
        <dbReference type="EC" id="4.2.1.136"/>
    </reaction>
</comment>
<reference evidence="22 23" key="1">
    <citation type="journal article" date="2014" name="Genome Biol. Evol.">
        <title>Acetic acid bacteria genomes reveal functional traits for adaptation to life in insect guts.</title>
        <authorList>
            <person name="Chouaia B."/>
            <person name="Gaiarsa S."/>
            <person name="Crotti E."/>
            <person name="Comandatore F."/>
            <person name="Degli Esposti M."/>
            <person name="Ricci I."/>
            <person name="Alma A."/>
            <person name="Favia G."/>
            <person name="Bandi C."/>
            <person name="Daffonchio D."/>
        </authorList>
    </citation>
    <scope>NUCLEOTIDE SEQUENCE [LARGE SCALE GENOMIC DNA]</scope>
    <source>
        <strain evidence="23">AM169</strain>
    </source>
</reference>
<keyword evidence="8 17" id="KW-0521">NADP</keyword>
<evidence type="ECO:0000256" key="8">
    <source>
        <dbReference type="ARBA" id="ARBA00022857"/>
    </source>
</evidence>
<dbReference type="GO" id="GO:0110051">
    <property type="term" value="P:metabolite repair"/>
    <property type="evidence" value="ECO:0007669"/>
    <property type="project" value="TreeGrafter"/>
</dbReference>
<evidence type="ECO:0000313" key="23">
    <source>
        <dbReference type="Proteomes" id="UP000027590"/>
    </source>
</evidence>
<comment type="caution">
    <text evidence="18">Lacks conserved residue(s) required for the propagation of feature annotation.</text>
</comment>
<dbReference type="GO" id="GO:0005524">
    <property type="term" value="F:ATP binding"/>
    <property type="evidence" value="ECO:0007669"/>
    <property type="project" value="UniProtKB-UniRule"/>
</dbReference>
<feature type="binding site" evidence="17">
    <location>
        <position position="357"/>
    </location>
    <ligand>
        <name>(6S)-NADPHX</name>
        <dbReference type="ChEBI" id="CHEBI:64076"/>
    </ligand>
</feature>